<feature type="signal peptide" evidence="2">
    <location>
        <begin position="1"/>
        <end position="24"/>
    </location>
</feature>
<keyword evidence="1" id="KW-0812">Transmembrane</keyword>
<feature type="chain" id="PRO_5041044940" evidence="2">
    <location>
        <begin position="25"/>
        <end position="379"/>
    </location>
</feature>
<organism evidence="3 5">
    <name type="scientific">Heyndrickxia sporothermodurans</name>
    <dbReference type="NCBI Taxonomy" id="46224"/>
    <lineage>
        <taxon>Bacteria</taxon>
        <taxon>Bacillati</taxon>
        <taxon>Bacillota</taxon>
        <taxon>Bacilli</taxon>
        <taxon>Bacillales</taxon>
        <taxon>Bacillaceae</taxon>
        <taxon>Heyndrickxia</taxon>
    </lineage>
</organism>
<evidence type="ECO:0000313" key="4">
    <source>
        <dbReference type="EMBL" id="QQX24029.1"/>
    </source>
</evidence>
<feature type="transmembrane region" description="Helical" evidence="1">
    <location>
        <begin position="353"/>
        <end position="371"/>
    </location>
</feature>
<reference evidence="3 5" key="1">
    <citation type="submission" date="2016-01" db="EMBL/GenBank/DDBJ databases">
        <title>Genome Sequences of Twelve Sporeforming Bacillus Species Isolated from Foods.</title>
        <authorList>
            <person name="Berendsen E.M."/>
            <person name="Wells-Bennik M.H."/>
            <person name="Krawcyk A.O."/>
            <person name="De Jong A."/>
            <person name="Holsappel S."/>
            <person name="Eijlander R.T."/>
            <person name="Kuipers O.P."/>
        </authorList>
    </citation>
    <scope>NUCLEOTIDE SEQUENCE [LARGE SCALE GENOMIC DNA]</scope>
    <source>
        <strain evidence="3 5">B4102</strain>
    </source>
</reference>
<evidence type="ECO:0000256" key="1">
    <source>
        <dbReference type="SAM" id="Phobius"/>
    </source>
</evidence>
<dbReference type="EMBL" id="CP066701">
    <property type="protein sequence ID" value="QQX24029.1"/>
    <property type="molecule type" value="Genomic_DNA"/>
</dbReference>
<dbReference type="AlphaFoldDB" id="A0A150KJR3"/>
<dbReference type="Proteomes" id="UP000595512">
    <property type="component" value="Chromosome"/>
</dbReference>
<keyword evidence="2" id="KW-0732">Signal</keyword>
<dbReference type="RefSeq" id="WP_066235883.1">
    <property type="nucleotide sequence ID" value="NZ_CP066701.1"/>
</dbReference>
<evidence type="ECO:0000256" key="2">
    <source>
        <dbReference type="SAM" id="SignalP"/>
    </source>
</evidence>
<protein>
    <submittedName>
        <fullName evidence="4">Processed acidic surface protein</fullName>
    </submittedName>
</protein>
<keyword evidence="1" id="KW-1133">Transmembrane helix</keyword>
<gene>
    <name evidence="3" type="ORF">B4102_4189</name>
    <name evidence="4" type="ORF">JGZ69_14495</name>
</gene>
<sequence>MKRILLFIAAIFLCFTVLPKVSFAAPNKAELQTYLESIGMTEKELNEHLEYFYNTSIKSFSTINDIKKLVGEPLTENNLQKLIKKYEFKDETDVKNFLVKNGEMGKTDNIYDVYHFTNALDDAVSFYIGTPITDKNLKELLKEYDMTYDEMVNLLKSNGDSIDNYEFIEDLEDALISYSDDSISDIFSDIFDKVGLTDEEVGNLLNHFMSLKLDENVENKLNKLSERMMAIGDFESKSDLSEKEINEIVNVYQEMLNIFKLNTKFYLVKGSDKKPISLNELAQLTSTNGYNLLIEIYDNNGKLLADLILTPDMFGSELIKDTAEKVKKVEKAITTPMKKTVRGGKLPNTAGHYGDYLLGGLLLLAMGIFLFRRWRSINI</sequence>
<dbReference type="InterPro" id="IPR030832">
    <property type="entry name" value="Acidic_LPXTA"/>
</dbReference>
<reference evidence="4 6" key="2">
    <citation type="submission" date="2020-12" db="EMBL/GenBank/DDBJ databases">
        <title>Taxonomic evaluation of the Bacillus sporothermodurans group of bacteria based on whole genome sequences.</title>
        <authorList>
            <person name="Fiedler G."/>
            <person name="Herbstmann A.-D."/>
            <person name="Doll E."/>
            <person name="Wenning M."/>
            <person name="Brinks E."/>
            <person name="Kabisch J."/>
            <person name="Breitenwieser F."/>
            <person name="Lappann M."/>
            <person name="Boehnlein C."/>
            <person name="Franz C."/>
        </authorList>
    </citation>
    <scope>NUCLEOTIDE SEQUENCE [LARGE SCALE GENOMIC DNA]</scope>
    <source>
        <strain evidence="4 6">DSM 10599</strain>
    </source>
</reference>
<dbReference type="KEGG" id="hspo:JGZ69_14495"/>
<dbReference type="EMBL" id="LQYN01000168">
    <property type="protein sequence ID" value="KYC84885.1"/>
    <property type="molecule type" value="Genomic_DNA"/>
</dbReference>
<accession>A0A150KJR3</accession>
<proteinExistence type="predicted"/>
<dbReference type="STRING" id="46224.B4102_4189"/>
<keyword evidence="1" id="KW-0472">Membrane</keyword>
<dbReference type="Proteomes" id="UP000075666">
    <property type="component" value="Unassembled WGS sequence"/>
</dbReference>
<dbReference type="OrthoDB" id="2718583at2"/>
<keyword evidence="5" id="KW-1185">Reference proteome</keyword>
<evidence type="ECO:0000313" key="5">
    <source>
        <dbReference type="Proteomes" id="UP000075666"/>
    </source>
</evidence>
<dbReference type="NCBIfam" id="TIGR04383">
    <property type="entry name" value="acidic_w_LPXTA"/>
    <property type="match status" value="2"/>
</dbReference>
<evidence type="ECO:0000313" key="3">
    <source>
        <dbReference type="EMBL" id="KYC84885.1"/>
    </source>
</evidence>
<evidence type="ECO:0000313" key="6">
    <source>
        <dbReference type="Proteomes" id="UP000595512"/>
    </source>
</evidence>
<dbReference type="PATRIC" id="fig|46224.3.peg.1990"/>
<name>A0A150KJR3_9BACI</name>